<dbReference type="InterPro" id="IPR045584">
    <property type="entry name" value="Pilin-like"/>
</dbReference>
<evidence type="ECO:0000256" key="7">
    <source>
        <dbReference type="ARBA" id="ARBA00022692"/>
    </source>
</evidence>
<dbReference type="RefSeq" id="WP_168059996.1">
    <property type="nucleotide sequence ID" value="NZ_VTOW01000002.1"/>
</dbReference>
<name>A0A7X6DQ86_9BACT</name>
<dbReference type="GO" id="GO:0015628">
    <property type="term" value="P:protein secretion by the type II secretion system"/>
    <property type="evidence" value="ECO:0007669"/>
    <property type="project" value="InterPro"/>
</dbReference>
<evidence type="ECO:0000256" key="9">
    <source>
        <dbReference type="ARBA" id="ARBA00023136"/>
    </source>
</evidence>
<comment type="similarity">
    <text evidence="2">Belongs to the GSP G family.</text>
</comment>
<keyword evidence="5" id="KW-0488">Methylation</keyword>
<keyword evidence="8 11" id="KW-1133">Transmembrane helix</keyword>
<dbReference type="InterPro" id="IPR010054">
    <property type="entry name" value="Type2_sec_GspG"/>
</dbReference>
<evidence type="ECO:0000256" key="6">
    <source>
        <dbReference type="ARBA" id="ARBA00022519"/>
    </source>
</evidence>
<evidence type="ECO:0000259" key="12">
    <source>
        <dbReference type="Pfam" id="PF08334"/>
    </source>
</evidence>
<sequence>MKQYSARNGVLGRLVRLSRQAQAGFTLIEIMVVITILAILSVLVVPKLVGRTDEARRVAAKVQIKSIEEGLQMYKLDNGDYPSTEQGLDALVNKPSVGEIPKNWREGGYLPKIPADPWGNQYVYVSPGTHGDFDLLSYGADGEGGGEGKSADIESWNME</sequence>
<protein>
    <recommendedName>
        <fullName evidence="3">Type II secretion system core protein G</fullName>
    </recommendedName>
</protein>
<organism evidence="13 14">
    <name type="scientific">Candidatus Manganitrophus noduliformans</name>
    <dbReference type="NCBI Taxonomy" id="2606439"/>
    <lineage>
        <taxon>Bacteria</taxon>
        <taxon>Pseudomonadati</taxon>
        <taxon>Nitrospirota</taxon>
        <taxon>Nitrospiria</taxon>
        <taxon>Candidatus Troglogloeales</taxon>
        <taxon>Candidatus Manganitrophaceae</taxon>
        <taxon>Candidatus Manganitrophus</taxon>
    </lineage>
</organism>
<evidence type="ECO:0000313" key="13">
    <source>
        <dbReference type="EMBL" id="NKE71398.1"/>
    </source>
</evidence>
<accession>A0A7X6DQ86</accession>
<dbReference type="PANTHER" id="PTHR30093:SF44">
    <property type="entry name" value="TYPE II SECRETION SYSTEM CORE PROTEIN G"/>
    <property type="match status" value="1"/>
</dbReference>
<dbReference type="Proteomes" id="UP000534783">
    <property type="component" value="Unassembled WGS sequence"/>
</dbReference>
<comment type="subcellular location">
    <subcellularLocation>
        <location evidence="1">Cell inner membrane</location>
        <topology evidence="1">Single-pass membrane protein</topology>
    </subcellularLocation>
</comment>
<feature type="domain" description="Type II secretion system protein GspG C-terminal" evidence="12">
    <location>
        <begin position="47"/>
        <end position="156"/>
    </location>
</feature>
<keyword evidence="9 11" id="KW-0472">Membrane</keyword>
<dbReference type="Pfam" id="PF07963">
    <property type="entry name" value="N_methyl"/>
    <property type="match status" value="1"/>
</dbReference>
<dbReference type="InterPro" id="IPR013545">
    <property type="entry name" value="T2SS_protein-GspG_C"/>
</dbReference>
<keyword evidence="6" id="KW-0997">Cell inner membrane</keyword>
<keyword evidence="7 11" id="KW-0812">Transmembrane</keyword>
<proteinExistence type="inferred from homology"/>
<dbReference type="PRINTS" id="PR00813">
    <property type="entry name" value="BCTERIALGSPG"/>
</dbReference>
<dbReference type="PROSITE" id="PS00409">
    <property type="entry name" value="PROKAR_NTER_METHYL"/>
    <property type="match status" value="1"/>
</dbReference>
<gene>
    <name evidence="13" type="primary">gspG</name>
    <name evidence="13" type="ORF">MNODULE_11670</name>
</gene>
<reference evidence="13 14" key="1">
    <citation type="journal article" date="2020" name="Nature">
        <title>Bacterial chemolithoautotrophy via manganese oxidation.</title>
        <authorList>
            <person name="Yu H."/>
            <person name="Leadbetter J.R."/>
        </authorList>
    </citation>
    <scope>NUCLEOTIDE SEQUENCE [LARGE SCALE GENOMIC DNA]</scope>
    <source>
        <strain evidence="13 14">Mn-1</strain>
    </source>
</reference>
<evidence type="ECO:0000313" key="14">
    <source>
        <dbReference type="Proteomes" id="UP000534783"/>
    </source>
</evidence>
<keyword evidence="14" id="KW-1185">Reference proteome</keyword>
<dbReference type="GO" id="GO:0015627">
    <property type="term" value="C:type II protein secretion system complex"/>
    <property type="evidence" value="ECO:0007669"/>
    <property type="project" value="InterPro"/>
</dbReference>
<feature type="region of interest" description="Disordered" evidence="10">
    <location>
        <begin position="139"/>
        <end position="159"/>
    </location>
</feature>
<comment type="caution">
    <text evidence="13">The sequence shown here is derived from an EMBL/GenBank/DDBJ whole genome shotgun (WGS) entry which is preliminary data.</text>
</comment>
<dbReference type="SUPFAM" id="SSF54523">
    <property type="entry name" value="Pili subunits"/>
    <property type="match status" value="1"/>
</dbReference>
<evidence type="ECO:0000256" key="3">
    <source>
        <dbReference type="ARBA" id="ARBA00020042"/>
    </source>
</evidence>
<dbReference type="NCBIfam" id="TIGR01710">
    <property type="entry name" value="typeII_sec_gspG"/>
    <property type="match status" value="1"/>
</dbReference>
<dbReference type="NCBIfam" id="TIGR02532">
    <property type="entry name" value="IV_pilin_GFxxxE"/>
    <property type="match status" value="1"/>
</dbReference>
<dbReference type="Pfam" id="PF08334">
    <property type="entry name" value="T2SSG"/>
    <property type="match status" value="1"/>
</dbReference>
<dbReference type="AlphaFoldDB" id="A0A7X6DQ86"/>
<dbReference type="EMBL" id="VTOW01000002">
    <property type="protein sequence ID" value="NKE71398.1"/>
    <property type="molecule type" value="Genomic_DNA"/>
</dbReference>
<evidence type="ECO:0000256" key="8">
    <source>
        <dbReference type="ARBA" id="ARBA00022989"/>
    </source>
</evidence>
<dbReference type="InterPro" id="IPR012902">
    <property type="entry name" value="N_methyl_site"/>
</dbReference>
<evidence type="ECO:0000256" key="2">
    <source>
        <dbReference type="ARBA" id="ARBA00009984"/>
    </source>
</evidence>
<dbReference type="PANTHER" id="PTHR30093">
    <property type="entry name" value="GENERAL SECRETION PATHWAY PROTEIN G"/>
    <property type="match status" value="1"/>
</dbReference>
<evidence type="ECO:0000256" key="1">
    <source>
        <dbReference type="ARBA" id="ARBA00004377"/>
    </source>
</evidence>
<evidence type="ECO:0000256" key="10">
    <source>
        <dbReference type="SAM" id="MobiDB-lite"/>
    </source>
</evidence>
<dbReference type="Gene3D" id="3.30.700.10">
    <property type="entry name" value="Glycoprotein, Type 4 Pilin"/>
    <property type="match status" value="1"/>
</dbReference>
<keyword evidence="4" id="KW-1003">Cell membrane</keyword>
<dbReference type="InterPro" id="IPR000983">
    <property type="entry name" value="Bac_GSPG_pilin"/>
</dbReference>
<dbReference type="GO" id="GO:0005886">
    <property type="term" value="C:plasma membrane"/>
    <property type="evidence" value="ECO:0007669"/>
    <property type="project" value="UniProtKB-SubCell"/>
</dbReference>
<feature type="transmembrane region" description="Helical" evidence="11">
    <location>
        <begin position="21"/>
        <end position="45"/>
    </location>
</feature>
<evidence type="ECO:0000256" key="11">
    <source>
        <dbReference type="SAM" id="Phobius"/>
    </source>
</evidence>
<evidence type="ECO:0000256" key="5">
    <source>
        <dbReference type="ARBA" id="ARBA00022481"/>
    </source>
</evidence>
<evidence type="ECO:0000256" key="4">
    <source>
        <dbReference type="ARBA" id="ARBA00022475"/>
    </source>
</evidence>